<comment type="catalytic activity">
    <reaction evidence="8">
        <text>L-arogenate + H(+) = L-phenylalanine + CO2 + H2O</text>
        <dbReference type="Rhea" id="RHEA:12536"/>
        <dbReference type="ChEBI" id="CHEBI:15377"/>
        <dbReference type="ChEBI" id="CHEBI:15378"/>
        <dbReference type="ChEBI" id="CHEBI:16526"/>
        <dbReference type="ChEBI" id="CHEBI:58095"/>
        <dbReference type="ChEBI" id="CHEBI:58180"/>
        <dbReference type="EC" id="4.2.1.91"/>
    </reaction>
</comment>
<evidence type="ECO:0000313" key="11">
    <source>
        <dbReference type="EMBL" id="KAG5622909.1"/>
    </source>
</evidence>
<dbReference type="GO" id="GO:0009094">
    <property type="term" value="P:L-phenylalanine biosynthetic process"/>
    <property type="evidence" value="ECO:0007669"/>
    <property type="project" value="UniProtKB-KW"/>
</dbReference>
<evidence type="ECO:0000256" key="7">
    <source>
        <dbReference type="ARBA" id="ARBA00023239"/>
    </source>
</evidence>
<feature type="domain" description="Prephenate dehydratase" evidence="9">
    <location>
        <begin position="115"/>
        <end position="328"/>
    </location>
</feature>
<evidence type="ECO:0000259" key="10">
    <source>
        <dbReference type="PROSITE" id="PS51671"/>
    </source>
</evidence>
<comment type="subcellular location">
    <subcellularLocation>
        <location evidence="1 8">Plastid</location>
        <location evidence="1 8">Chloroplast stroma</location>
    </subcellularLocation>
</comment>
<keyword evidence="5 8" id="KW-0057">Aromatic amino acid biosynthesis</keyword>
<evidence type="ECO:0000256" key="5">
    <source>
        <dbReference type="ARBA" id="ARBA00023141"/>
    </source>
</evidence>
<proteinExistence type="predicted"/>
<dbReference type="Gene3D" id="3.40.190.10">
    <property type="entry name" value="Periplasmic binding protein-like II"/>
    <property type="match status" value="2"/>
</dbReference>
<dbReference type="OrthoDB" id="2414662at2759"/>
<sequence length="465" mass="51918">MALKLVPIWACCTNQQHCCTYPQSLKLGYGCRLSGSTFLNLRAHKKWECLVLLSETERAITPVEDEQPLAPPGDASVQETQIIQSKGFHRDLQSLPKPLSATYLSSGQHDGSNVRVAYQGIPGAYSEAAALKAYPKCEPVPCDQFEAAFKAVELWLVDKAVLPIENSVAGSIHRNYDLLLRHRLHIVGEVQLLVNHCLLGLPGIRKEELKRVVSHPQVIVSFHYSEELMFLLVILKTCRNIGLAFGFDTTITCFQALEQCNIMLNELGVARLSSDDTSSAAQIVASEGTRDTGAVASARAAEIYGLSILAERIQDDPDNITRFLILAREPIISGTDRPYKTSIVFTLEEGPGVLFKALAVFALREINLTKIESRPQKKRPLRVVDDSNKGSAKYFDYLFYIDFEASMADPRAQYALEHLQVSTTISYMIPLPENKLLRNLQDSFEFLAAIPWTQIYDWLPSRSML</sequence>
<dbReference type="GO" id="GO:0004664">
    <property type="term" value="F:prephenate dehydratase activity"/>
    <property type="evidence" value="ECO:0007669"/>
    <property type="project" value="InterPro"/>
</dbReference>
<dbReference type="InterPro" id="IPR018528">
    <property type="entry name" value="Preph_deHydtase_CS"/>
</dbReference>
<dbReference type="PANTHER" id="PTHR21022:SF20">
    <property type="entry name" value="AROGENATE DEHYDRATASE_PREPHENATE DEHYDRATASE 1, CHLOROPLASTIC"/>
    <property type="match status" value="1"/>
</dbReference>
<comment type="pathway">
    <text evidence="2 8">Amino-acid biosynthesis; L-phenylalanine biosynthesis; L-phenylalanine from L-arogenate: step 1/1.</text>
</comment>
<dbReference type="GO" id="GO:0009570">
    <property type="term" value="C:chloroplast stroma"/>
    <property type="evidence" value="ECO:0007669"/>
    <property type="project" value="UniProtKB-SubCell"/>
</dbReference>
<name>A0A9J6AE18_SOLCO</name>
<dbReference type="CDD" id="cd13631">
    <property type="entry name" value="PBP2_Ct-PDT_like"/>
    <property type="match status" value="1"/>
</dbReference>
<keyword evidence="7 8" id="KW-0456">Lyase</keyword>
<keyword evidence="8" id="KW-0150">Chloroplast</keyword>
<dbReference type="InterPro" id="IPR045865">
    <property type="entry name" value="ACT-like_dom_sf"/>
</dbReference>
<dbReference type="GO" id="GO:0047769">
    <property type="term" value="F:arogenate dehydratase activity"/>
    <property type="evidence" value="ECO:0007669"/>
    <property type="project" value="UniProtKB-UniRule"/>
</dbReference>
<keyword evidence="8" id="KW-0934">Plastid</keyword>
<dbReference type="Pfam" id="PF00800">
    <property type="entry name" value="PDT"/>
    <property type="match status" value="2"/>
</dbReference>
<dbReference type="SUPFAM" id="SSF55021">
    <property type="entry name" value="ACT-like"/>
    <property type="match status" value="1"/>
</dbReference>
<dbReference type="InterPro" id="IPR001086">
    <property type="entry name" value="Preph_deHydtase"/>
</dbReference>
<keyword evidence="12" id="KW-1185">Reference proteome</keyword>
<comment type="function">
    <text evidence="8">Converts the prephenate produced from the shikimate-chorismate pathway into phenylalanine.</text>
</comment>
<dbReference type="PROSITE" id="PS00857">
    <property type="entry name" value="PREPHENATE_DEHYDR_1"/>
    <property type="match status" value="1"/>
</dbReference>
<evidence type="ECO:0000256" key="3">
    <source>
        <dbReference type="ARBA" id="ARBA00013259"/>
    </source>
</evidence>
<accession>A0A9J6AE18</accession>
<dbReference type="SUPFAM" id="SSF53850">
    <property type="entry name" value="Periplasmic binding protein-like II"/>
    <property type="match status" value="2"/>
</dbReference>
<protein>
    <recommendedName>
        <fullName evidence="3 8">Arogenate dehydratase</fullName>
        <ecNumber evidence="3 8">4.2.1.91</ecNumber>
    </recommendedName>
</protein>
<feature type="domain" description="ACT" evidence="10">
    <location>
        <begin position="342"/>
        <end position="434"/>
    </location>
</feature>
<keyword evidence="6 8" id="KW-0584">Phenylalanine biosynthesis</keyword>
<comment type="caution">
    <text evidence="11">The sequence shown here is derived from an EMBL/GenBank/DDBJ whole genome shotgun (WGS) entry which is preliminary data.</text>
</comment>
<dbReference type="EC" id="4.2.1.91" evidence="3 8"/>
<dbReference type="AlphaFoldDB" id="A0A9J6AE18"/>
<dbReference type="PROSITE" id="PS51171">
    <property type="entry name" value="PREPHENATE_DEHYDR_3"/>
    <property type="match status" value="1"/>
</dbReference>
<evidence type="ECO:0000256" key="4">
    <source>
        <dbReference type="ARBA" id="ARBA00022605"/>
    </source>
</evidence>
<organism evidence="11 12">
    <name type="scientific">Solanum commersonii</name>
    <name type="common">Commerson's wild potato</name>
    <name type="synonym">Commerson's nightshade</name>
    <dbReference type="NCBI Taxonomy" id="4109"/>
    <lineage>
        <taxon>Eukaryota</taxon>
        <taxon>Viridiplantae</taxon>
        <taxon>Streptophyta</taxon>
        <taxon>Embryophyta</taxon>
        <taxon>Tracheophyta</taxon>
        <taxon>Spermatophyta</taxon>
        <taxon>Magnoliopsida</taxon>
        <taxon>eudicotyledons</taxon>
        <taxon>Gunneridae</taxon>
        <taxon>Pentapetalae</taxon>
        <taxon>asterids</taxon>
        <taxon>lamiids</taxon>
        <taxon>Solanales</taxon>
        <taxon>Solanaceae</taxon>
        <taxon>Solanoideae</taxon>
        <taxon>Solaneae</taxon>
        <taxon>Solanum</taxon>
    </lineage>
</organism>
<dbReference type="CDD" id="cd04905">
    <property type="entry name" value="ACT_CM-PDT"/>
    <property type="match status" value="1"/>
</dbReference>
<dbReference type="InterPro" id="IPR002912">
    <property type="entry name" value="ACT_dom"/>
</dbReference>
<dbReference type="Gene3D" id="3.30.70.260">
    <property type="match status" value="1"/>
</dbReference>
<dbReference type="PANTHER" id="PTHR21022">
    <property type="entry name" value="PREPHENATE DEHYDRATASE P PROTEIN"/>
    <property type="match status" value="1"/>
</dbReference>
<evidence type="ECO:0000259" key="9">
    <source>
        <dbReference type="PROSITE" id="PS51171"/>
    </source>
</evidence>
<dbReference type="PROSITE" id="PS51671">
    <property type="entry name" value="ACT"/>
    <property type="match status" value="1"/>
</dbReference>
<evidence type="ECO:0000256" key="8">
    <source>
        <dbReference type="RuleBase" id="RU363004"/>
    </source>
</evidence>
<evidence type="ECO:0000313" key="12">
    <source>
        <dbReference type="Proteomes" id="UP000824120"/>
    </source>
</evidence>
<dbReference type="PROSITE" id="PS00858">
    <property type="entry name" value="PREPHENATE_DEHYDR_2"/>
    <property type="match status" value="1"/>
</dbReference>
<keyword evidence="4 8" id="KW-0028">Amino-acid biosynthesis</keyword>
<gene>
    <name evidence="11" type="ORF">H5410_008127</name>
</gene>
<dbReference type="EMBL" id="JACXVP010000002">
    <property type="protein sequence ID" value="KAG5622909.1"/>
    <property type="molecule type" value="Genomic_DNA"/>
</dbReference>
<dbReference type="FunFam" id="3.40.190.10:FF:000028">
    <property type="entry name" value="Arogenate dehydratase"/>
    <property type="match status" value="1"/>
</dbReference>
<evidence type="ECO:0000256" key="1">
    <source>
        <dbReference type="ARBA" id="ARBA00004470"/>
    </source>
</evidence>
<evidence type="ECO:0000256" key="6">
    <source>
        <dbReference type="ARBA" id="ARBA00023222"/>
    </source>
</evidence>
<evidence type="ECO:0000256" key="2">
    <source>
        <dbReference type="ARBA" id="ARBA00004929"/>
    </source>
</evidence>
<keyword evidence="8" id="KW-0809">Transit peptide</keyword>
<reference evidence="11 12" key="1">
    <citation type="submission" date="2020-09" db="EMBL/GenBank/DDBJ databases">
        <title>De no assembly of potato wild relative species, Solanum commersonii.</title>
        <authorList>
            <person name="Cho K."/>
        </authorList>
    </citation>
    <scope>NUCLEOTIDE SEQUENCE [LARGE SCALE GENOMIC DNA]</scope>
    <source>
        <strain evidence="11">LZ3.2</strain>
        <tissue evidence="11">Leaf</tissue>
    </source>
</reference>
<dbReference type="Proteomes" id="UP000824120">
    <property type="component" value="Chromosome 2"/>
</dbReference>